<dbReference type="CDD" id="cd03225">
    <property type="entry name" value="ABC_cobalt_CbiO_domain1"/>
    <property type="match status" value="1"/>
</dbReference>
<dbReference type="GO" id="GO:0016887">
    <property type="term" value="F:ATP hydrolysis activity"/>
    <property type="evidence" value="ECO:0007669"/>
    <property type="project" value="InterPro"/>
</dbReference>
<comment type="subcellular location">
    <subcellularLocation>
        <location evidence="1">Cell membrane</location>
        <topology evidence="1">Peripheral membrane protein</topology>
    </subcellularLocation>
</comment>
<evidence type="ECO:0000259" key="9">
    <source>
        <dbReference type="PROSITE" id="PS50893"/>
    </source>
</evidence>
<dbReference type="SMART" id="SM00382">
    <property type="entry name" value="AAA"/>
    <property type="match status" value="1"/>
</dbReference>
<dbReference type="PANTHER" id="PTHR43553:SF24">
    <property type="entry name" value="ENERGY-COUPLING FACTOR TRANSPORTER ATP-BINDING PROTEIN ECFA1"/>
    <property type="match status" value="1"/>
</dbReference>
<dbReference type="eggNOG" id="COG1122">
    <property type="taxonomic scope" value="Bacteria"/>
</dbReference>
<reference evidence="11" key="1">
    <citation type="submission" date="2007-11" db="EMBL/GenBank/DDBJ databases">
        <title>Complete genome sequence of Clostridium phytofermentans ISDg.</title>
        <authorList>
            <person name="Leschine S.B."/>
            <person name="Warnick T.A."/>
            <person name="Blanchard J.L."/>
            <person name="Schnell D.J."/>
            <person name="Petit E.L."/>
            <person name="LaTouf W.G."/>
            <person name="Copeland A."/>
            <person name="Lucas S."/>
            <person name="Lapidus A."/>
            <person name="Barry K."/>
            <person name="Glavina del Rio T."/>
            <person name="Dalin E."/>
            <person name="Tice H."/>
            <person name="Pitluck S."/>
            <person name="Kiss H."/>
            <person name="Brettin T."/>
            <person name="Bruce D."/>
            <person name="Detter J.C."/>
            <person name="Han C."/>
            <person name="Kuske C."/>
            <person name="Schmutz J."/>
            <person name="Larimer F."/>
            <person name="Land M."/>
            <person name="Hauser L."/>
            <person name="Kyrpides N."/>
            <person name="Kim E.A."/>
            <person name="Richardson P."/>
        </authorList>
    </citation>
    <scope>NUCLEOTIDE SEQUENCE [LARGE SCALE GENOMIC DNA]</scope>
    <source>
        <strain evidence="11">ATCC 700394 / DSM 18823 / ISDg</strain>
    </source>
</reference>
<keyword evidence="4" id="KW-1003">Cell membrane</keyword>
<dbReference type="InterPro" id="IPR017871">
    <property type="entry name" value="ABC_transporter-like_CS"/>
</dbReference>
<dbReference type="Proteomes" id="UP000000370">
    <property type="component" value="Chromosome"/>
</dbReference>
<evidence type="ECO:0000256" key="4">
    <source>
        <dbReference type="ARBA" id="ARBA00022475"/>
    </source>
</evidence>
<keyword evidence="11" id="KW-1185">Reference proteome</keyword>
<protein>
    <submittedName>
        <fullName evidence="10">ABC transporter related</fullName>
    </submittedName>
</protein>
<sequence length="244" mass="27450">MNQKYIELNNIFFSYGNGDDILKDISFSVDKSEAVGIIGANGVGKSTLLRILVGLELNFRGEAIVNHVPVTKKTLSEIRSKIGYLFQDSDNQLFTQDVYHDAAFALRNYGLNEKLVEERVMEALDLIGITHLRDRKIYKMSGGEKKMASIATLLAMKPDILLLDEPTITLDPRNRRAFIQLLNRLDYIKIIATHDLDMVLETCSRVILLSKGCVVADAPTEKILFDKELLEAHGLELPLCLRGR</sequence>
<evidence type="ECO:0000256" key="7">
    <source>
        <dbReference type="ARBA" id="ARBA00022967"/>
    </source>
</evidence>
<evidence type="ECO:0000256" key="6">
    <source>
        <dbReference type="ARBA" id="ARBA00022840"/>
    </source>
</evidence>
<keyword evidence="7" id="KW-1278">Translocase</keyword>
<dbReference type="KEGG" id="cpy:Cphy_0692"/>
<evidence type="ECO:0000256" key="3">
    <source>
        <dbReference type="ARBA" id="ARBA00022448"/>
    </source>
</evidence>
<evidence type="ECO:0000313" key="11">
    <source>
        <dbReference type="Proteomes" id="UP000000370"/>
    </source>
</evidence>
<dbReference type="RefSeq" id="WP_012198722.1">
    <property type="nucleotide sequence ID" value="NC_010001.1"/>
</dbReference>
<dbReference type="PANTHER" id="PTHR43553">
    <property type="entry name" value="HEAVY METAL TRANSPORTER"/>
    <property type="match status" value="1"/>
</dbReference>
<evidence type="ECO:0000256" key="1">
    <source>
        <dbReference type="ARBA" id="ARBA00004202"/>
    </source>
</evidence>
<keyword evidence="3" id="KW-0813">Transport</keyword>
<evidence type="ECO:0000256" key="8">
    <source>
        <dbReference type="ARBA" id="ARBA00023136"/>
    </source>
</evidence>
<dbReference type="PROSITE" id="PS50893">
    <property type="entry name" value="ABC_TRANSPORTER_2"/>
    <property type="match status" value="1"/>
</dbReference>
<dbReference type="OrthoDB" id="9784332at2"/>
<dbReference type="PRINTS" id="PR00364">
    <property type="entry name" value="DISEASERSIST"/>
</dbReference>
<dbReference type="InterPro" id="IPR003439">
    <property type="entry name" value="ABC_transporter-like_ATP-bd"/>
</dbReference>
<dbReference type="GO" id="GO:0005524">
    <property type="term" value="F:ATP binding"/>
    <property type="evidence" value="ECO:0007669"/>
    <property type="project" value="UniProtKB-KW"/>
</dbReference>
<dbReference type="GO" id="GO:0042626">
    <property type="term" value="F:ATPase-coupled transmembrane transporter activity"/>
    <property type="evidence" value="ECO:0007669"/>
    <property type="project" value="TreeGrafter"/>
</dbReference>
<dbReference type="InterPro" id="IPR015856">
    <property type="entry name" value="ABC_transpr_CbiO/EcfA_su"/>
</dbReference>
<feature type="domain" description="ABC transporter" evidence="9">
    <location>
        <begin position="6"/>
        <end position="236"/>
    </location>
</feature>
<name>A9KJS4_LACP7</name>
<keyword evidence="6" id="KW-0067">ATP-binding</keyword>
<dbReference type="InterPro" id="IPR050095">
    <property type="entry name" value="ECF_ABC_transporter_ATP-bd"/>
</dbReference>
<organism evidence="10 11">
    <name type="scientific">Lachnoclostridium phytofermentans (strain ATCC 700394 / DSM 18823 / ISDg)</name>
    <name type="common">Clostridium phytofermentans</name>
    <dbReference type="NCBI Taxonomy" id="357809"/>
    <lineage>
        <taxon>Bacteria</taxon>
        <taxon>Bacillati</taxon>
        <taxon>Bacillota</taxon>
        <taxon>Clostridia</taxon>
        <taxon>Lachnospirales</taxon>
        <taxon>Lachnospiraceae</taxon>
    </lineage>
</organism>
<accession>A9KJS4</accession>
<dbReference type="PROSITE" id="PS00211">
    <property type="entry name" value="ABC_TRANSPORTER_1"/>
    <property type="match status" value="1"/>
</dbReference>
<dbReference type="Gene3D" id="3.40.50.300">
    <property type="entry name" value="P-loop containing nucleotide triphosphate hydrolases"/>
    <property type="match status" value="1"/>
</dbReference>
<dbReference type="EMBL" id="CP000885">
    <property type="protein sequence ID" value="ABX41079.1"/>
    <property type="molecule type" value="Genomic_DNA"/>
</dbReference>
<dbReference type="AlphaFoldDB" id="A9KJS4"/>
<gene>
    <name evidence="10" type="ordered locus">Cphy_0692</name>
</gene>
<proteinExistence type="inferred from homology"/>
<evidence type="ECO:0000313" key="10">
    <source>
        <dbReference type="EMBL" id="ABX41079.1"/>
    </source>
</evidence>
<dbReference type="STRING" id="357809.Cphy_0692"/>
<dbReference type="Pfam" id="PF00005">
    <property type="entry name" value="ABC_tran"/>
    <property type="match status" value="1"/>
</dbReference>
<keyword evidence="5" id="KW-0547">Nucleotide-binding</keyword>
<keyword evidence="8" id="KW-0472">Membrane</keyword>
<dbReference type="SUPFAM" id="SSF52540">
    <property type="entry name" value="P-loop containing nucleoside triphosphate hydrolases"/>
    <property type="match status" value="1"/>
</dbReference>
<evidence type="ECO:0000256" key="2">
    <source>
        <dbReference type="ARBA" id="ARBA00005417"/>
    </source>
</evidence>
<dbReference type="HOGENOM" id="CLU_000604_1_22_9"/>
<dbReference type="GO" id="GO:0043190">
    <property type="term" value="C:ATP-binding cassette (ABC) transporter complex"/>
    <property type="evidence" value="ECO:0007669"/>
    <property type="project" value="TreeGrafter"/>
</dbReference>
<dbReference type="FunFam" id="3.40.50.300:FF:000224">
    <property type="entry name" value="Energy-coupling factor transporter ATP-binding protein EcfA"/>
    <property type="match status" value="1"/>
</dbReference>
<comment type="similarity">
    <text evidence="2">Belongs to the ABC transporter superfamily.</text>
</comment>
<evidence type="ECO:0000256" key="5">
    <source>
        <dbReference type="ARBA" id="ARBA00022741"/>
    </source>
</evidence>
<dbReference type="InterPro" id="IPR027417">
    <property type="entry name" value="P-loop_NTPase"/>
</dbReference>
<dbReference type="InterPro" id="IPR003593">
    <property type="entry name" value="AAA+_ATPase"/>
</dbReference>